<evidence type="ECO:0000256" key="9">
    <source>
        <dbReference type="HAMAP-Rule" id="MF_01337"/>
    </source>
</evidence>
<dbReference type="EMBL" id="KY709209">
    <property type="protein sequence ID" value="ARO90769.1"/>
    <property type="molecule type" value="Genomic_DNA"/>
</dbReference>
<evidence type="ECO:0000256" key="2">
    <source>
        <dbReference type="ARBA" id="ARBA00007116"/>
    </source>
</evidence>
<dbReference type="SUPFAM" id="SSF53137">
    <property type="entry name" value="Translational machinery components"/>
    <property type="match status" value="1"/>
</dbReference>
<keyword evidence="10" id="KW-0934">Plastid</keyword>
<dbReference type="PANTHER" id="PTHR12899:SF3">
    <property type="entry name" value="LARGE RIBOSOMAL SUBUNIT PROTEIN UL18M"/>
    <property type="match status" value="1"/>
</dbReference>
<evidence type="ECO:0000256" key="4">
    <source>
        <dbReference type="ARBA" id="ARBA00022730"/>
    </source>
</evidence>
<comment type="subcellular location">
    <subcellularLocation>
        <location evidence="9">Plastid</location>
        <location evidence="9">Chloroplast</location>
    </subcellularLocation>
</comment>
<comment type="similarity">
    <text evidence="2 9">Belongs to the universal ribosomal protein uL18 family.</text>
</comment>
<dbReference type="GO" id="GO:0022625">
    <property type="term" value="C:cytosolic large ribosomal subunit"/>
    <property type="evidence" value="ECO:0007669"/>
    <property type="project" value="TreeGrafter"/>
</dbReference>
<evidence type="ECO:0000256" key="5">
    <source>
        <dbReference type="ARBA" id="ARBA00022884"/>
    </source>
</evidence>
<evidence type="ECO:0000256" key="6">
    <source>
        <dbReference type="ARBA" id="ARBA00022980"/>
    </source>
</evidence>
<dbReference type="GO" id="GO:0003735">
    <property type="term" value="F:structural constituent of ribosome"/>
    <property type="evidence" value="ECO:0007669"/>
    <property type="project" value="InterPro"/>
</dbReference>
<dbReference type="GO" id="GO:0006412">
    <property type="term" value="P:translation"/>
    <property type="evidence" value="ECO:0007669"/>
    <property type="project" value="UniProtKB-UniRule"/>
</dbReference>
<comment type="subunit">
    <text evidence="3 9">Part of the 50S ribosomal subunit; contacts the 5S rRNA.</text>
</comment>
<organism evidence="10">
    <name type="scientific">Bulboplastis apyrenoidosa</name>
    <dbReference type="NCBI Taxonomy" id="1070855"/>
    <lineage>
        <taxon>Eukaryota</taxon>
        <taxon>Rhodophyta</taxon>
        <taxon>Rhodellophyceae</taxon>
        <taxon>Dixoniellales</taxon>
        <taxon>Dixoniellaceae</taxon>
        <taxon>Bulboplastis</taxon>
    </lineage>
</organism>
<geneLocation type="chloroplast" evidence="10"/>
<keyword evidence="10" id="KW-0150">Chloroplast</keyword>
<dbReference type="GeneID" id="32887467"/>
<keyword evidence="7 9" id="KW-0687">Ribonucleoprotein</keyword>
<dbReference type="GO" id="GO:0008097">
    <property type="term" value="F:5S rRNA binding"/>
    <property type="evidence" value="ECO:0007669"/>
    <property type="project" value="TreeGrafter"/>
</dbReference>
<evidence type="ECO:0000256" key="3">
    <source>
        <dbReference type="ARBA" id="ARBA00011505"/>
    </source>
</evidence>
<dbReference type="Pfam" id="PF00861">
    <property type="entry name" value="Ribosomal_L18p"/>
    <property type="match status" value="1"/>
</dbReference>
<dbReference type="AlphaFoldDB" id="A0A1X9PTN3"/>
<evidence type="ECO:0000256" key="8">
    <source>
        <dbReference type="ARBA" id="ARBA00035303"/>
    </source>
</evidence>
<dbReference type="InterPro" id="IPR057268">
    <property type="entry name" value="Ribosomal_L18"/>
</dbReference>
<proteinExistence type="inferred from homology"/>
<dbReference type="NCBIfam" id="TIGR00060">
    <property type="entry name" value="L18_bact"/>
    <property type="match status" value="1"/>
</dbReference>
<dbReference type="Gene3D" id="3.30.420.100">
    <property type="match status" value="1"/>
</dbReference>
<dbReference type="InterPro" id="IPR004389">
    <property type="entry name" value="Ribosomal_uL18_bac-type"/>
</dbReference>
<keyword evidence="5 9" id="KW-0694">RNA-binding</keyword>
<reference evidence="10" key="1">
    <citation type="submission" date="2017-03" db="EMBL/GenBank/DDBJ databases">
        <title>The new red algal subphylum Proteorhodophytina comprises the largest and most divergent plastid genomes known.</title>
        <authorList>
            <person name="Munoz-Gomez S.A."/>
            <person name="Mejia-Franco F.G."/>
            <person name="Durnin K."/>
            <person name="Morgan C."/>
            <person name="Grisdale C.J."/>
            <person name="Archibald J.M."/>
            <person name="Slamovits C.H."/>
        </authorList>
    </citation>
    <scope>NUCLEOTIDE SEQUENCE</scope>
    <source>
        <strain evidence="10">NIES-2742</strain>
    </source>
</reference>
<evidence type="ECO:0000256" key="1">
    <source>
        <dbReference type="ARBA" id="ARBA00003898"/>
    </source>
</evidence>
<dbReference type="GO" id="GO:0009507">
    <property type="term" value="C:chloroplast"/>
    <property type="evidence" value="ECO:0007669"/>
    <property type="project" value="UniProtKB-SubCell"/>
</dbReference>
<keyword evidence="4 9" id="KW-0699">rRNA-binding</keyword>
<keyword evidence="6 9" id="KW-0689">Ribosomal protein</keyword>
<protein>
    <recommendedName>
        <fullName evidence="8 9">Large ribosomal subunit protein uL18c</fullName>
    </recommendedName>
</protein>
<dbReference type="CDD" id="cd00432">
    <property type="entry name" value="Ribosomal_L18_L5e"/>
    <property type="match status" value="1"/>
</dbReference>
<dbReference type="HAMAP" id="MF_01337_B">
    <property type="entry name" value="Ribosomal_uL18_B"/>
    <property type="match status" value="1"/>
</dbReference>
<evidence type="ECO:0000313" key="10">
    <source>
        <dbReference type="EMBL" id="ARO90769.1"/>
    </source>
</evidence>
<evidence type="ECO:0000256" key="7">
    <source>
        <dbReference type="ARBA" id="ARBA00023274"/>
    </source>
</evidence>
<dbReference type="PANTHER" id="PTHR12899">
    <property type="entry name" value="39S RIBOSOMAL PROTEIN L18, MITOCHONDRIAL"/>
    <property type="match status" value="1"/>
</dbReference>
<accession>A0A1X9PTN3</accession>
<sequence>MKQLNRKYIQRKKHARIKNKLKISVERLRLTVFRSNRHIYAQIIDDTRGVTCTSASTVDKSVSSSQVITNNCESAEKVGKLIAEKAVQKGISKIVFDRGGCMIYGLYYYLNTLFIKKTVSILLIYKKITENQILITNCIRTENNRVLIV</sequence>
<dbReference type="InterPro" id="IPR005484">
    <property type="entry name" value="Ribosomal_uL18_bac/plant/anim"/>
</dbReference>
<name>A0A1X9PTN3_9RHOD</name>
<dbReference type="RefSeq" id="YP_009370280.1">
    <property type="nucleotide sequence ID" value="NC_034787.1"/>
</dbReference>
<comment type="function">
    <text evidence="1 9">Binds 5S rRNA, forms part of the central protuberance of the 50S subunit.</text>
</comment>
<gene>
    <name evidence="9 10" type="primary">rpl18</name>
</gene>